<gene>
    <name evidence="2" type="ORF">D9758_003417</name>
</gene>
<organism evidence="2 3">
    <name type="scientific">Tetrapyrgos nigripes</name>
    <dbReference type="NCBI Taxonomy" id="182062"/>
    <lineage>
        <taxon>Eukaryota</taxon>
        <taxon>Fungi</taxon>
        <taxon>Dikarya</taxon>
        <taxon>Basidiomycota</taxon>
        <taxon>Agaricomycotina</taxon>
        <taxon>Agaricomycetes</taxon>
        <taxon>Agaricomycetidae</taxon>
        <taxon>Agaricales</taxon>
        <taxon>Marasmiineae</taxon>
        <taxon>Marasmiaceae</taxon>
        <taxon>Tetrapyrgos</taxon>
    </lineage>
</organism>
<evidence type="ECO:0000256" key="1">
    <source>
        <dbReference type="SAM" id="MobiDB-lite"/>
    </source>
</evidence>
<name>A0A8H5GV74_9AGAR</name>
<comment type="caution">
    <text evidence="2">The sequence shown here is derived from an EMBL/GenBank/DDBJ whole genome shotgun (WGS) entry which is preliminary data.</text>
</comment>
<feature type="region of interest" description="Disordered" evidence="1">
    <location>
        <begin position="1"/>
        <end position="121"/>
    </location>
</feature>
<feature type="compositionally biased region" description="Basic and acidic residues" evidence="1">
    <location>
        <begin position="75"/>
        <end position="85"/>
    </location>
</feature>
<protein>
    <submittedName>
        <fullName evidence="2">Uncharacterized protein</fullName>
    </submittedName>
</protein>
<proteinExistence type="predicted"/>
<sequence>MNSPKHSDQNPGSTTASFLSPPKNSPHAQSTSRTEDLFSIPVVAGTTPAFGPTRPKHPKTKSTPFDVQVSLKKKQKDEAITERRGRASRSSTSRTTSPSPARRTDMETDFPTNDKDSEQREILETPRAHRTRNLLATQDAEDFCSLAQRLISLTDSLSAHCPTSQVPSVNKYAEELFETLAQVLGKAQQKEDKNDLQKLVLSLSTLGLCTVQ</sequence>
<evidence type="ECO:0000313" key="3">
    <source>
        <dbReference type="Proteomes" id="UP000559256"/>
    </source>
</evidence>
<accession>A0A8H5GV74</accession>
<feature type="compositionally biased region" description="Low complexity" evidence="1">
    <location>
        <begin position="88"/>
        <end position="101"/>
    </location>
</feature>
<evidence type="ECO:0000313" key="2">
    <source>
        <dbReference type="EMBL" id="KAF5371698.1"/>
    </source>
</evidence>
<dbReference type="AlphaFoldDB" id="A0A8H5GV74"/>
<dbReference type="Proteomes" id="UP000559256">
    <property type="component" value="Unassembled WGS sequence"/>
</dbReference>
<dbReference type="EMBL" id="JAACJM010000007">
    <property type="protein sequence ID" value="KAF5371698.1"/>
    <property type="molecule type" value="Genomic_DNA"/>
</dbReference>
<feature type="compositionally biased region" description="Polar residues" evidence="1">
    <location>
        <begin position="9"/>
        <end position="18"/>
    </location>
</feature>
<feature type="compositionally biased region" description="Basic and acidic residues" evidence="1">
    <location>
        <begin position="102"/>
        <end position="121"/>
    </location>
</feature>
<reference evidence="2 3" key="1">
    <citation type="journal article" date="2020" name="ISME J.">
        <title>Uncovering the hidden diversity of litter-decomposition mechanisms in mushroom-forming fungi.</title>
        <authorList>
            <person name="Floudas D."/>
            <person name="Bentzer J."/>
            <person name="Ahren D."/>
            <person name="Johansson T."/>
            <person name="Persson P."/>
            <person name="Tunlid A."/>
        </authorList>
    </citation>
    <scope>NUCLEOTIDE SEQUENCE [LARGE SCALE GENOMIC DNA]</scope>
    <source>
        <strain evidence="2 3">CBS 291.85</strain>
    </source>
</reference>
<keyword evidence="3" id="KW-1185">Reference proteome</keyword>